<feature type="modified residue" description="2',4',5'-topaquinone" evidence="2">
    <location>
        <position position="190"/>
    </location>
</feature>
<feature type="domain" description="Copper amine oxidase catalytic" evidence="6">
    <location>
        <begin position="49"/>
        <end position="415"/>
    </location>
</feature>
<dbReference type="GO" id="GO:0008131">
    <property type="term" value="F:primary methylamine oxidase activity"/>
    <property type="evidence" value="ECO:0007669"/>
    <property type="project" value="InterPro"/>
</dbReference>
<proteinExistence type="inferred from homology"/>
<evidence type="ECO:0000256" key="4">
    <source>
        <dbReference type="SAM" id="MobiDB-lite"/>
    </source>
</evidence>
<dbReference type="Gene3D" id="2.70.98.20">
    <property type="entry name" value="Copper amine oxidase, catalytic domain"/>
    <property type="match status" value="1"/>
</dbReference>
<keyword evidence="3" id="KW-0186">Copper</keyword>
<name>A0A1I1ZFN4_9ACTN</name>
<comment type="PTM">
    <text evidence="2 3">Topaquinone (TPQ) is generated by copper-dependent autoxidation of a specific tyrosyl residue.</text>
</comment>
<feature type="active site" description="Proton acceptor" evidence="1">
    <location>
        <position position="103"/>
    </location>
</feature>
<organism evidence="7 8">
    <name type="scientific">Actinoplanes philippinensis</name>
    <dbReference type="NCBI Taxonomy" id="35752"/>
    <lineage>
        <taxon>Bacteria</taxon>
        <taxon>Bacillati</taxon>
        <taxon>Actinomycetota</taxon>
        <taxon>Actinomycetes</taxon>
        <taxon>Micromonosporales</taxon>
        <taxon>Micromonosporaceae</taxon>
        <taxon>Actinoplanes</taxon>
    </lineage>
</organism>
<dbReference type="STRING" id="35752.SAMN05421541_10160"/>
<comment type="similarity">
    <text evidence="3">Belongs to the copper/topaquinone oxidase family.</text>
</comment>
<dbReference type="Pfam" id="PF01179">
    <property type="entry name" value="Cu_amine_oxid"/>
    <property type="match status" value="1"/>
</dbReference>
<dbReference type="SUPFAM" id="SSF49998">
    <property type="entry name" value="Amine oxidase catalytic domain"/>
    <property type="match status" value="1"/>
</dbReference>
<gene>
    <name evidence="7" type="ORF">SAMN05421541_10160</name>
</gene>
<dbReference type="AlphaFoldDB" id="A0A1I1ZFN4"/>
<feature type="region of interest" description="Disordered" evidence="4">
    <location>
        <begin position="120"/>
        <end position="140"/>
    </location>
</feature>
<reference evidence="7 8" key="1">
    <citation type="submission" date="2016-10" db="EMBL/GenBank/DDBJ databases">
        <authorList>
            <person name="de Groot N.N."/>
        </authorList>
    </citation>
    <scope>NUCLEOTIDE SEQUENCE [LARGE SCALE GENOMIC DNA]</scope>
    <source>
        <strain evidence="7 8">DSM 43019</strain>
    </source>
</reference>
<dbReference type="Proteomes" id="UP000199645">
    <property type="component" value="Unassembled WGS sequence"/>
</dbReference>
<evidence type="ECO:0000256" key="3">
    <source>
        <dbReference type="RuleBase" id="RU000672"/>
    </source>
</evidence>
<dbReference type="InterPro" id="IPR036460">
    <property type="entry name" value="Cu_amine_oxidase_C_sf"/>
</dbReference>
<evidence type="ECO:0000256" key="2">
    <source>
        <dbReference type="PIRSR" id="PIRSR600269-51"/>
    </source>
</evidence>
<dbReference type="GO" id="GO:0009308">
    <property type="term" value="P:amine metabolic process"/>
    <property type="evidence" value="ECO:0007669"/>
    <property type="project" value="UniProtKB-UniRule"/>
</dbReference>
<evidence type="ECO:0000256" key="1">
    <source>
        <dbReference type="PIRSR" id="PIRSR600269-50"/>
    </source>
</evidence>
<evidence type="ECO:0000259" key="6">
    <source>
        <dbReference type="Pfam" id="PF01179"/>
    </source>
</evidence>
<dbReference type="GO" id="GO:0005507">
    <property type="term" value="F:copper ion binding"/>
    <property type="evidence" value="ECO:0007669"/>
    <property type="project" value="InterPro"/>
</dbReference>
<feature type="chain" id="PRO_5011795869" description="Amine oxidase" evidence="5">
    <location>
        <begin position="29"/>
        <end position="445"/>
    </location>
</feature>
<keyword evidence="1 3" id="KW-0801">TPQ</keyword>
<feature type="region of interest" description="Disordered" evidence="4">
    <location>
        <begin position="408"/>
        <end position="445"/>
    </location>
</feature>
<accession>A0A1I1ZFN4</accession>
<evidence type="ECO:0000256" key="5">
    <source>
        <dbReference type="SAM" id="SignalP"/>
    </source>
</evidence>
<dbReference type="EMBL" id="FONV01000001">
    <property type="protein sequence ID" value="SFE30118.1"/>
    <property type="molecule type" value="Genomic_DNA"/>
</dbReference>
<comment type="cofactor">
    <cofactor evidence="3">
        <name>Cu cation</name>
        <dbReference type="ChEBI" id="CHEBI:23378"/>
    </cofactor>
    <text evidence="3">Contains 1 topaquinone per subunit.</text>
</comment>
<sequence>MTYRKIAGAAALLTAAALGLTVPSPARAAASATTCGSAATVKETLPNGTTWQLCWRIHDKAGLVLTQVYVSTKLQPEPVQVLDSIRLAQLHVPYDTGDVEYDDLTDIGMGGYSLESLDGDDCKGGSARQGSDGSAEPAQRKVLCVSAEPSGLAYRAREESWGENGPEPGTLYSRQGHDLVLRTISKLSWYEYVTEYRLHDDGQISARLGATGDLAPGFEADAARGWPVGSGDAYKAAMHYHNAFWRVDFNLDGKGGEKVQQYDTKLDGQGEMTAKVKTTRTDITTEGAFSKVDQRWWRLASRSSANADGHPRSYELVTGANDRYQGHPETKPDVTFSEKSLCEKWASGNDSDPECPPDIRTVVDFVKDKQTLTDPVMWVRVGFHHVPRDEDQSPMPMHWQGFDLVPRDFTAMNPLTPDGRTGQNGNPEPSAEPEPSGVQPSGSRG</sequence>
<dbReference type="PANTHER" id="PTHR10638">
    <property type="entry name" value="COPPER AMINE OXIDASE"/>
    <property type="match status" value="1"/>
</dbReference>
<feature type="active site" description="Schiff-base intermediate with substrate; via topaquinone" evidence="1">
    <location>
        <position position="190"/>
    </location>
</feature>
<keyword evidence="3" id="KW-0560">Oxidoreductase</keyword>
<keyword evidence="3" id="KW-0479">Metal-binding</keyword>
<dbReference type="InterPro" id="IPR000269">
    <property type="entry name" value="Cu_amine_oxidase"/>
</dbReference>
<keyword evidence="5" id="KW-0732">Signal</keyword>
<dbReference type="EC" id="1.4.3.-" evidence="3"/>
<dbReference type="InterPro" id="IPR015798">
    <property type="entry name" value="Cu_amine_oxidase_C"/>
</dbReference>
<dbReference type="RefSeq" id="WP_177319520.1">
    <property type="nucleotide sequence ID" value="NZ_BOMT01000014.1"/>
</dbReference>
<dbReference type="GO" id="GO:0048038">
    <property type="term" value="F:quinone binding"/>
    <property type="evidence" value="ECO:0007669"/>
    <property type="project" value="InterPro"/>
</dbReference>
<evidence type="ECO:0000313" key="8">
    <source>
        <dbReference type="Proteomes" id="UP000199645"/>
    </source>
</evidence>
<keyword evidence="8" id="KW-1185">Reference proteome</keyword>
<feature type="signal peptide" evidence="5">
    <location>
        <begin position="1"/>
        <end position="28"/>
    </location>
</feature>
<protein>
    <recommendedName>
        <fullName evidence="3">Amine oxidase</fullName>
        <ecNumber evidence="3">1.4.3.-</ecNumber>
    </recommendedName>
</protein>
<evidence type="ECO:0000313" key="7">
    <source>
        <dbReference type="EMBL" id="SFE30118.1"/>
    </source>
</evidence>